<evidence type="ECO:0000313" key="2">
    <source>
        <dbReference type="EMBL" id="GLC52315.1"/>
    </source>
</evidence>
<gene>
    <name evidence="2" type="primary">PLESTMB000301</name>
    <name evidence="2" type="ORF">PLESTB_000608100</name>
</gene>
<sequence>MDENPKTSPAGLVPELELQPPPPRLMQSPPPLTSLPSAAPDIPSFPPAAPDVTGGDVNVTCRAGRQGSVFVDGEQFPYGQFRYNVCSCNMAPFGIVFGPNMVYRDVEYYTFRLYGKTCEEVILPDGTRVCSTIRTNINKIALRIDIGANLCYNQTLMTTIDPGFNWRGARWLPDSNNPQNTTAAILQARAGKAVDERHIELFLYGLKKDITGGDFTGGTFLLRVCPMYPDSFTDMCKGGRNGMCLFSFVDTPMHRFVTVCRAKGLP</sequence>
<evidence type="ECO:0000313" key="3">
    <source>
        <dbReference type="Proteomes" id="UP001165080"/>
    </source>
</evidence>
<organism evidence="2 3">
    <name type="scientific">Pleodorina starrii</name>
    <dbReference type="NCBI Taxonomy" id="330485"/>
    <lineage>
        <taxon>Eukaryota</taxon>
        <taxon>Viridiplantae</taxon>
        <taxon>Chlorophyta</taxon>
        <taxon>core chlorophytes</taxon>
        <taxon>Chlorophyceae</taxon>
        <taxon>CS clade</taxon>
        <taxon>Chlamydomonadales</taxon>
        <taxon>Volvocaceae</taxon>
        <taxon>Pleodorina</taxon>
    </lineage>
</organism>
<reference evidence="2 3" key="1">
    <citation type="journal article" date="2023" name="Commun. Biol.">
        <title>Reorganization of the ancestral sex-determining regions during the evolution of trioecy in Pleodorina starrii.</title>
        <authorList>
            <person name="Takahashi K."/>
            <person name="Suzuki S."/>
            <person name="Kawai-Toyooka H."/>
            <person name="Yamamoto K."/>
            <person name="Hamaji T."/>
            <person name="Ootsuki R."/>
            <person name="Yamaguchi H."/>
            <person name="Kawachi M."/>
            <person name="Higashiyama T."/>
            <person name="Nozaki H."/>
        </authorList>
    </citation>
    <scope>NUCLEOTIDE SEQUENCE [LARGE SCALE GENOMIC DNA]</scope>
    <source>
        <strain evidence="2 3">NIES-4479</strain>
    </source>
</reference>
<feature type="compositionally biased region" description="Pro residues" evidence="1">
    <location>
        <begin position="19"/>
        <end position="33"/>
    </location>
</feature>
<feature type="region of interest" description="Disordered" evidence="1">
    <location>
        <begin position="1"/>
        <end position="49"/>
    </location>
</feature>
<dbReference type="EMBL" id="BRXU01000005">
    <property type="protein sequence ID" value="GLC52315.1"/>
    <property type="molecule type" value="Genomic_DNA"/>
</dbReference>
<evidence type="ECO:0000256" key="1">
    <source>
        <dbReference type="SAM" id="MobiDB-lite"/>
    </source>
</evidence>
<dbReference type="OrthoDB" id="540540at2759"/>
<comment type="caution">
    <text evidence="2">The sequence shown here is derived from an EMBL/GenBank/DDBJ whole genome shotgun (WGS) entry which is preliminary data.</text>
</comment>
<proteinExistence type="predicted"/>
<dbReference type="AlphaFoldDB" id="A0A9W6BIC6"/>
<name>A0A9W6BIC6_9CHLO</name>
<protein>
    <submittedName>
        <fullName evidence="2">Uncharacterized protein</fullName>
    </submittedName>
</protein>
<dbReference type="Proteomes" id="UP001165080">
    <property type="component" value="Unassembled WGS sequence"/>
</dbReference>
<accession>A0A9W6BIC6</accession>
<keyword evidence="3" id="KW-1185">Reference proteome</keyword>